<dbReference type="Gene3D" id="1.20.1250.20">
    <property type="entry name" value="MFS general substrate transporter like domains"/>
    <property type="match status" value="2"/>
</dbReference>
<feature type="transmembrane region" description="Helical" evidence="2">
    <location>
        <begin position="438"/>
        <end position="456"/>
    </location>
</feature>
<feature type="transmembrane region" description="Helical" evidence="2">
    <location>
        <begin position="12"/>
        <end position="31"/>
    </location>
</feature>
<dbReference type="Pfam" id="PF07690">
    <property type="entry name" value="MFS_1"/>
    <property type="match status" value="2"/>
</dbReference>
<keyword evidence="2" id="KW-1133">Transmembrane helix</keyword>
<keyword evidence="2" id="KW-0812">Transmembrane</keyword>
<evidence type="ECO:0000313" key="4">
    <source>
        <dbReference type="EMBL" id="OWF40072.1"/>
    </source>
</evidence>
<feature type="transmembrane region" description="Helical" evidence="2">
    <location>
        <begin position="171"/>
        <end position="189"/>
    </location>
</feature>
<dbReference type="EMBL" id="NEDP02005489">
    <property type="protein sequence ID" value="OWF40072.1"/>
    <property type="molecule type" value="Genomic_DNA"/>
</dbReference>
<dbReference type="InterPro" id="IPR050327">
    <property type="entry name" value="Proton-linked_MCT"/>
</dbReference>
<protein>
    <submittedName>
        <fullName evidence="4">Monocarboxylate transporter 5</fullName>
    </submittedName>
</protein>
<feature type="transmembrane region" description="Helical" evidence="2">
    <location>
        <begin position="382"/>
        <end position="402"/>
    </location>
</feature>
<dbReference type="GO" id="GO:0008028">
    <property type="term" value="F:monocarboxylic acid transmembrane transporter activity"/>
    <property type="evidence" value="ECO:0007669"/>
    <property type="project" value="TreeGrafter"/>
</dbReference>
<feature type="transmembrane region" description="Helical" evidence="2">
    <location>
        <begin position="317"/>
        <end position="340"/>
    </location>
</feature>
<dbReference type="InterPro" id="IPR036259">
    <property type="entry name" value="MFS_trans_sf"/>
</dbReference>
<dbReference type="Proteomes" id="UP000242188">
    <property type="component" value="Unassembled WGS sequence"/>
</dbReference>
<dbReference type="InterPro" id="IPR020846">
    <property type="entry name" value="MFS_dom"/>
</dbReference>
<feature type="transmembrane region" description="Helical" evidence="2">
    <location>
        <begin position="408"/>
        <end position="431"/>
    </location>
</feature>
<evidence type="ECO:0000256" key="1">
    <source>
        <dbReference type="ARBA" id="ARBA00004141"/>
    </source>
</evidence>
<proteinExistence type="predicted"/>
<feature type="transmembrane region" description="Helical" evidence="2">
    <location>
        <begin position="107"/>
        <end position="132"/>
    </location>
</feature>
<dbReference type="GO" id="GO:0016020">
    <property type="term" value="C:membrane"/>
    <property type="evidence" value="ECO:0007669"/>
    <property type="project" value="UniProtKB-SubCell"/>
</dbReference>
<evidence type="ECO:0000256" key="2">
    <source>
        <dbReference type="SAM" id="Phobius"/>
    </source>
</evidence>
<keyword evidence="2" id="KW-0472">Membrane</keyword>
<keyword evidence="5" id="KW-1185">Reference proteome</keyword>
<comment type="subcellular location">
    <subcellularLocation>
        <location evidence="1">Membrane</location>
        <topology evidence="1">Multi-pass membrane protein</topology>
    </subcellularLocation>
</comment>
<dbReference type="InterPro" id="IPR011701">
    <property type="entry name" value="MFS"/>
</dbReference>
<dbReference type="AlphaFoldDB" id="A0A210PUD9"/>
<name>A0A210PUD9_MIZYE</name>
<dbReference type="PANTHER" id="PTHR11360">
    <property type="entry name" value="MONOCARBOXYLATE TRANSPORTER"/>
    <property type="match status" value="1"/>
</dbReference>
<evidence type="ECO:0000313" key="5">
    <source>
        <dbReference type="Proteomes" id="UP000242188"/>
    </source>
</evidence>
<dbReference type="SUPFAM" id="SSF103473">
    <property type="entry name" value="MFS general substrate transporter"/>
    <property type="match status" value="1"/>
</dbReference>
<feature type="domain" description="Major facilitator superfamily (MFS) profile" evidence="3">
    <location>
        <begin position="316"/>
        <end position="534"/>
    </location>
</feature>
<comment type="caution">
    <text evidence="4">The sequence shown here is derived from an EMBL/GenBank/DDBJ whole genome shotgun (WGS) entry which is preliminary data.</text>
</comment>
<gene>
    <name evidence="4" type="ORF">KP79_PYT02294</name>
</gene>
<dbReference type="OrthoDB" id="2213137at2759"/>
<evidence type="ECO:0000259" key="3">
    <source>
        <dbReference type="PROSITE" id="PS50850"/>
    </source>
</evidence>
<accession>A0A210PUD9</accession>
<sequence>MGDNSPPLDGGWGWMVVLGFFGCNFFMVGIAKSFGIMLEELVIYFNTDMATAALVMGVAGGIYTLASPLGLAFGQVFSQRVVVIFGGIMGCFGVSLCYFVVSIEYVICMFGIFAGLSNACLFGNGLVMLGYYFEKRRSIANALALIGASVGQFGIPPILQHLLDTYTIRGTFLFLGGFYLNLCICGALYRPISLYANRNSADVEAKDSLNQNNITELEVSYVDTTGNHHSETETLAPGNCHKVEVSEIALLKSEMRYGHLSSTGSLVMGSMESLGQIVIAESKQLDKVKQRSSNSTFSCGLTCPKLIYWSEFKKPIVVIYTLVSFFLFFGYFNFIIFLPLDAASKEIDKHSKTWLVSISGIGDLLGRIFIGVLGDLNVCKRYKIMSVMCIICGTNIILYGIADTYWWMALHVAVYGFSGGAYVAINAVVLIDLVGLEVMPRALGLILLIQGFGAAVGQPFEGYIRDITLSFQTLTYLNGFCMIFGAVILFLHPMIVGLFEPKYEQPLDAATIINTSTMDSFNKTENGEKVETLA</sequence>
<organism evidence="4 5">
    <name type="scientific">Mizuhopecten yessoensis</name>
    <name type="common">Japanese scallop</name>
    <name type="synonym">Patinopecten yessoensis</name>
    <dbReference type="NCBI Taxonomy" id="6573"/>
    <lineage>
        <taxon>Eukaryota</taxon>
        <taxon>Metazoa</taxon>
        <taxon>Spiralia</taxon>
        <taxon>Lophotrochozoa</taxon>
        <taxon>Mollusca</taxon>
        <taxon>Bivalvia</taxon>
        <taxon>Autobranchia</taxon>
        <taxon>Pteriomorphia</taxon>
        <taxon>Pectinida</taxon>
        <taxon>Pectinoidea</taxon>
        <taxon>Pectinidae</taxon>
        <taxon>Mizuhopecten</taxon>
    </lineage>
</organism>
<feature type="transmembrane region" description="Helical" evidence="2">
    <location>
        <begin position="51"/>
        <end position="74"/>
    </location>
</feature>
<feature type="transmembrane region" description="Helical" evidence="2">
    <location>
        <begin position="476"/>
        <end position="499"/>
    </location>
</feature>
<dbReference type="PANTHER" id="PTHR11360:SF284">
    <property type="entry name" value="EG:103B4.3 PROTEIN-RELATED"/>
    <property type="match status" value="1"/>
</dbReference>
<dbReference type="PROSITE" id="PS50850">
    <property type="entry name" value="MFS"/>
    <property type="match status" value="1"/>
</dbReference>
<feature type="transmembrane region" description="Helical" evidence="2">
    <location>
        <begin position="352"/>
        <end position="370"/>
    </location>
</feature>
<feature type="transmembrane region" description="Helical" evidence="2">
    <location>
        <begin position="81"/>
        <end position="101"/>
    </location>
</feature>
<reference evidence="4 5" key="1">
    <citation type="journal article" date="2017" name="Nat. Ecol. Evol.">
        <title>Scallop genome provides insights into evolution of bilaterian karyotype and development.</title>
        <authorList>
            <person name="Wang S."/>
            <person name="Zhang J."/>
            <person name="Jiao W."/>
            <person name="Li J."/>
            <person name="Xun X."/>
            <person name="Sun Y."/>
            <person name="Guo X."/>
            <person name="Huan P."/>
            <person name="Dong B."/>
            <person name="Zhang L."/>
            <person name="Hu X."/>
            <person name="Sun X."/>
            <person name="Wang J."/>
            <person name="Zhao C."/>
            <person name="Wang Y."/>
            <person name="Wang D."/>
            <person name="Huang X."/>
            <person name="Wang R."/>
            <person name="Lv J."/>
            <person name="Li Y."/>
            <person name="Zhang Z."/>
            <person name="Liu B."/>
            <person name="Lu W."/>
            <person name="Hui Y."/>
            <person name="Liang J."/>
            <person name="Zhou Z."/>
            <person name="Hou R."/>
            <person name="Li X."/>
            <person name="Liu Y."/>
            <person name="Li H."/>
            <person name="Ning X."/>
            <person name="Lin Y."/>
            <person name="Zhao L."/>
            <person name="Xing Q."/>
            <person name="Dou J."/>
            <person name="Li Y."/>
            <person name="Mao J."/>
            <person name="Guo H."/>
            <person name="Dou H."/>
            <person name="Li T."/>
            <person name="Mu C."/>
            <person name="Jiang W."/>
            <person name="Fu Q."/>
            <person name="Fu X."/>
            <person name="Miao Y."/>
            <person name="Liu J."/>
            <person name="Yu Q."/>
            <person name="Li R."/>
            <person name="Liao H."/>
            <person name="Li X."/>
            <person name="Kong Y."/>
            <person name="Jiang Z."/>
            <person name="Chourrout D."/>
            <person name="Li R."/>
            <person name="Bao Z."/>
        </authorList>
    </citation>
    <scope>NUCLEOTIDE SEQUENCE [LARGE SCALE GENOMIC DNA]</scope>
    <source>
        <strain evidence="4 5">PY_sf001</strain>
    </source>
</reference>